<dbReference type="EMBL" id="UZWE01000018">
    <property type="protein sequence ID" value="VDS07232.1"/>
    <property type="molecule type" value="Genomic_DNA"/>
</dbReference>
<dbReference type="AlphaFoldDB" id="A0A3S4CHG2"/>
<feature type="region of interest" description="Disordered" evidence="1">
    <location>
        <begin position="1"/>
        <end position="20"/>
    </location>
</feature>
<evidence type="ECO:0000313" key="3">
    <source>
        <dbReference type="Proteomes" id="UP000270743"/>
    </source>
</evidence>
<accession>A0A3S4CHG2</accession>
<keyword evidence="3" id="KW-1185">Reference proteome</keyword>
<protein>
    <submittedName>
        <fullName evidence="2">Uncharacterized protein</fullName>
    </submittedName>
</protein>
<dbReference type="Proteomes" id="UP000270743">
    <property type="component" value="Unassembled WGS sequence"/>
</dbReference>
<organism evidence="2 3">
    <name type="scientific">Paracoccus haematequi</name>
    <dbReference type="NCBI Taxonomy" id="2491866"/>
    <lineage>
        <taxon>Bacteria</taxon>
        <taxon>Pseudomonadati</taxon>
        <taxon>Pseudomonadota</taxon>
        <taxon>Alphaproteobacteria</taxon>
        <taxon>Rhodobacterales</taxon>
        <taxon>Paracoccaceae</taxon>
        <taxon>Paracoccus</taxon>
    </lineage>
</organism>
<evidence type="ECO:0000313" key="2">
    <source>
        <dbReference type="EMBL" id="VDS07232.1"/>
    </source>
</evidence>
<name>A0A3S4CHG2_9RHOB</name>
<reference evidence="2 3" key="1">
    <citation type="submission" date="2018-12" db="EMBL/GenBank/DDBJ databases">
        <authorList>
            <person name="Criscuolo A."/>
        </authorList>
    </citation>
    <scope>NUCLEOTIDE SEQUENCE [LARGE SCALE GENOMIC DNA]</scope>
    <source>
        <strain evidence="2">ACIP1116241</strain>
    </source>
</reference>
<gene>
    <name evidence="2" type="ORF">PARHAE_00406</name>
</gene>
<sequence length="71" mass="8280">MTALPKAHPGQPDRVVPRHSPQSLRLRTLMDEARIIREREERGELKPETALAMLSQLKNRHRTIFQRMLGI</sequence>
<proteinExistence type="predicted"/>
<evidence type="ECO:0000256" key="1">
    <source>
        <dbReference type="SAM" id="MobiDB-lite"/>
    </source>
</evidence>
<dbReference type="RefSeq" id="WP_126152940.1">
    <property type="nucleotide sequence ID" value="NZ_UZWE01000018.1"/>
</dbReference>